<gene>
    <name evidence="1" type="ORF">PCYB_001510</name>
</gene>
<accession>K6UNE1</accession>
<dbReference type="Proteomes" id="UP000006319">
    <property type="component" value="Unassembled WGS sequence"/>
</dbReference>
<evidence type="ECO:0000313" key="2">
    <source>
        <dbReference type="Proteomes" id="UP000006319"/>
    </source>
</evidence>
<dbReference type="GeneID" id="14695945"/>
<dbReference type="Pfam" id="PF05795">
    <property type="entry name" value="Plasmodium_Vir"/>
    <property type="match status" value="1"/>
</dbReference>
<dbReference type="OrthoDB" id="389259at2759"/>
<dbReference type="AlphaFoldDB" id="K6UNE1"/>
<keyword evidence="2" id="KW-1185">Reference proteome</keyword>
<feature type="non-terminal residue" evidence="1">
    <location>
        <position position="139"/>
    </location>
</feature>
<dbReference type="EMBL" id="DF157127">
    <property type="protein sequence ID" value="GAB69403.1"/>
    <property type="molecule type" value="Genomic_DNA"/>
</dbReference>
<dbReference type="RefSeq" id="XP_004227621.1">
    <property type="nucleotide sequence ID" value="XM_004227573.1"/>
</dbReference>
<organism evidence="1 2">
    <name type="scientific">Plasmodium cynomolgi (strain B)</name>
    <dbReference type="NCBI Taxonomy" id="1120755"/>
    <lineage>
        <taxon>Eukaryota</taxon>
        <taxon>Sar</taxon>
        <taxon>Alveolata</taxon>
        <taxon>Apicomplexa</taxon>
        <taxon>Aconoidasida</taxon>
        <taxon>Haemosporida</taxon>
        <taxon>Plasmodiidae</taxon>
        <taxon>Plasmodium</taxon>
        <taxon>Plasmodium (Plasmodium)</taxon>
    </lineage>
</organism>
<proteinExistence type="predicted"/>
<dbReference type="KEGG" id="pcy:PCYB_001510"/>
<dbReference type="PhylomeDB" id="K6UNE1"/>
<evidence type="ECO:0000313" key="1">
    <source>
        <dbReference type="EMBL" id="GAB69403.1"/>
    </source>
</evidence>
<protein>
    <submittedName>
        <fullName evidence="1">CYIR protein</fullName>
    </submittedName>
</protein>
<dbReference type="InterPro" id="IPR008780">
    <property type="entry name" value="Plasmodium_Vir"/>
</dbReference>
<sequence>MQESDLRHLPSYEFYDGFNKKDNLCNSADHFDQISENFQNNERIREIFNMLIANIFYFRDKHIDNTPFLHNHCYALNYWLYDQWSTLHDQKKKILLLIVPLQNLVKYGNFLLKKNYWIEIMKSMILVHYCLIYHVLEEK</sequence>
<dbReference type="VEuPathDB" id="PlasmoDB:PCYB_001510"/>
<reference evidence="1 2" key="1">
    <citation type="journal article" date="2012" name="Nat. Genet.">
        <title>Plasmodium cynomolgi genome sequences provide insight into Plasmodium vivax and the monkey malaria clade.</title>
        <authorList>
            <person name="Tachibana S."/>
            <person name="Sullivan S.A."/>
            <person name="Kawai S."/>
            <person name="Nakamura S."/>
            <person name="Kim H.R."/>
            <person name="Goto N."/>
            <person name="Arisue N."/>
            <person name="Palacpac N.M.Q."/>
            <person name="Honma H."/>
            <person name="Yagi M."/>
            <person name="Tougan T."/>
            <person name="Katakai Y."/>
            <person name="Kaneko O."/>
            <person name="Mita T."/>
            <person name="Kita K."/>
            <person name="Yasutomi Y."/>
            <person name="Sutton P.L."/>
            <person name="Shakhbatyan R."/>
            <person name="Horii T."/>
            <person name="Yasunaga T."/>
            <person name="Barnwell J.W."/>
            <person name="Escalante A.A."/>
            <person name="Carlton J.M."/>
            <person name="Tanabe K."/>
        </authorList>
    </citation>
    <scope>NUCLEOTIDE SEQUENCE [LARGE SCALE GENOMIC DNA]</scope>
    <source>
        <strain evidence="1 2">B</strain>
    </source>
</reference>
<name>K6UNE1_PLACD</name>